<reference evidence="2" key="1">
    <citation type="submission" date="2022-09" db="EMBL/GenBank/DDBJ databases">
        <title>genome sequence of Deinococcus rubellus.</title>
        <authorList>
            <person name="Srinivasan S."/>
        </authorList>
    </citation>
    <scope>NUCLEOTIDE SEQUENCE</scope>
    <source>
        <strain evidence="2">Ant6</strain>
    </source>
</reference>
<accession>A0ABY5YDW4</accession>
<evidence type="ECO:0000259" key="1">
    <source>
        <dbReference type="Pfam" id="PF13788"/>
    </source>
</evidence>
<evidence type="ECO:0000313" key="3">
    <source>
        <dbReference type="Proteomes" id="UP001060261"/>
    </source>
</evidence>
<keyword evidence="3" id="KW-1185">Reference proteome</keyword>
<dbReference type="RefSeq" id="WP_260559550.1">
    <property type="nucleotide sequence ID" value="NZ_BAABEC010000061.1"/>
</dbReference>
<protein>
    <submittedName>
        <fullName evidence="2">DUF4180 domain-containing protein</fullName>
    </submittedName>
</protein>
<evidence type="ECO:0000313" key="2">
    <source>
        <dbReference type="EMBL" id="UWX63260.1"/>
    </source>
</evidence>
<dbReference type="Proteomes" id="UP001060261">
    <property type="component" value="Chromosome"/>
</dbReference>
<dbReference type="EMBL" id="CP104213">
    <property type="protein sequence ID" value="UWX63260.1"/>
    <property type="molecule type" value="Genomic_DNA"/>
</dbReference>
<dbReference type="InterPro" id="IPR025438">
    <property type="entry name" value="DUF4180"/>
</dbReference>
<feature type="domain" description="DUF4180" evidence="1">
    <location>
        <begin position="15"/>
        <end position="109"/>
    </location>
</feature>
<sequence>MTAQPNIKSMGELGLRVDTLADIPDLIGTAFSVDGLILTEADLGPEFFRLGSGVAGELFQKFVNYRIPVALVLEDFSAYGERFSELAYEHSRHPAVRFVTSEAAARAWLGRRLSQ</sequence>
<gene>
    <name evidence="2" type="ORF">N0D28_10930</name>
</gene>
<proteinExistence type="predicted"/>
<organism evidence="2 3">
    <name type="scientific">Deinococcus rubellus</name>
    <dbReference type="NCBI Taxonomy" id="1889240"/>
    <lineage>
        <taxon>Bacteria</taxon>
        <taxon>Thermotogati</taxon>
        <taxon>Deinococcota</taxon>
        <taxon>Deinococci</taxon>
        <taxon>Deinococcales</taxon>
        <taxon>Deinococcaceae</taxon>
        <taxon>Deinococcus</taxon>
    </lineage>
</organism>
<name>A0ABY5YDW4_9DEIO</name>
<dbReference type="Pfam" id="PF13788">
    <property type="entry name" value="DUF4180"/>
    <property type="match status" value="1"/>
</dbReference>